<protein>
    <submittedName>
        <fullName evidence="2">Uncharacterized protein</fullName>
    </submittedName>
</protein>
<evidence type="ECO:0000313" key="2">
    <source>
        <dbReference type="EMBL" id="KAF9749415.1"/>
    </source>
</evidence>
<accession>A0A8H7KEJ4</accession>
<proteinExistence type="predicted"/>
<feature type="compositionally biased region" description="Basic and acidic residues" evidence="1">
    <location>
        <begin position="8"/>
        <end position="17"/>
    </location>
</feature>
<gene>
    <name evidence="2" type="ORF">IM811_017210</name>
</gene>
<dbReference type="AlphaFoldDB" id="A0A8H7KEJ4"/>
<name>A0A8H7KEJ4_BIOOC</name>
<evidence type="ECO:0000313" key="3">
    <source>
        <dbReference type="Proteomes" id="UP000616885"/>
    </source>
</evidence>
<reference evidence="2" key="1">
    <citation type="submission" date="2020-10" db="EMBL/GenBank/DDBJ databases">
        <title>High-Quality Genome Resource of Clonostachys rosea strain S41 by Oxford Nanopore Long-Read Sequencing.</title>
        <authorList>
            <person name="Wang H."/>
        </authorList>
    </citation>
    <scope>NUCLEOTIDE SEQUENCE</scope>
    <source>
        <strain evidence="2">S41</strain>
    </source>
</reference>
<evidence type="ECO:0000256" key="1">
    <source>
        <dbReference type="SAM" id="MobiDB-lite"/>
    </source>
</evidence>
<organism evidence="2 3">
    <name type="scientific">Bionectria ochroleuca</name>
    <name type="common">Gliocladium roseum</name>
    <dbReference type="NCBI Taxonomy" id="29856"/>
    <lineage>
        <taxon>Eukaryota</taxon>
        <taxon>Fungi</taxon>
        <taxon>Dikarya</taxon>
        <taxon>Ascomycota</taxon>
        <taxon>Pezizomycotina</taxon>
        <taxon>Sordariomycetes</taxon>
        <taxon>Hypocreomycetidae</taxon>
        <taxon>Hypocreales</taxon>
        <taxon>Bionectriaceae</taxon>
        <taxon>Clonostachys</taxon>
    </lineage>
</organism>
<feature type="region of interest" description="Disordered" evidence="1">
    <location>
        <begin position="1"/>
        <end position="39"/>
    </location>
</feature>
<comment type="caution">
    <text evidence="2">The sequence shown here is derived from an EMBL/GenBank/DDBJ whole genome shotgun (WGS) entry which is preliminary data.</text>
</comment>
<feature type="compositionally biased region" description="Basic residues" evidence="1">
    <location>
        <begin position="18"/>
        <end position="31"/>
    </location>
</feature>
<dbReference type="EMBL" id="JADCTT010000008">
    <property type="protein sequence ID" value="KAF9749415.1"/>
    <property type="molecule type" value="Genomic_DNA"/>
</dbReference>
<dbReference type="Proteomes" id="UP000616885">
    <property type="component" value="Unassembled WGS sequence"/>
</dbReference>
<sequence>MKPFVAGRRREDDTDRRIHPRHRRPPARSSRRLQPPTQEPASLFPLVVALLRLRRSLCSLLGKDGNPSSPHARWLRSHVLPRSYKAFSQLAADNQHAPWVSSSSQFSLASMPS</sequence>